<evidence type="ECO:0000313" key="5">
    <source>
        <dbReference type="EMBL" id="CAH0395996.1"/>
    </source>
</evidence>
<feature type="compositionally biased region" description="Pro residues" evidence="2">
    <location>
        <begin position="196"/>
        <end position="229"/>
    </location>
</feature>
<dbReference type="PANTHER" id="PTHR12411">
    <property type="entry name" value="CYSTEINE PROTEASE FAMILY C1-RELATED"/>
    <property type="match status" value="1"/>
</dbReference>
<dbReference type="EMBL" id="OU963870">
    <property type="protein sequence ID" value="CAH0395996.1"/>
    <property type="molecule type" value="Genomic_DNA"/>
</dbReference>
<sequence>MDYFDPNALPEAIPWDVRSCQVQCDSIWGRVPQLNVPWAKAFVRTDCACGFNTKELHSYESQTCVQRYFWYPLLQKKKLAERIIKARFGRKSSREQFEIFKQSYKKVYSSKEEEYKRFKIFEKNLVVIEKLMATATGDLVYGMGPYTDRTSEEFQAGLHFNEVEESSGESTNLETRMLSLRSRNNSSGIRRAYSQPPAPTPNGPNGPKPPPFGYPPGFEPPGYVPPPPRSNSVPKNCKYLSPFFVGKYPEGSPLLDWRIPAEFYPEVESQSLPGCLCGSCWAFAAAAAVEIFFARVAGEITPLSKQALLDCIPGDGCKGGKIANALDYIKKSGLPTSNAYPYRAKKEPCRSDVQPYAKITDFVRLTDDIESHVRWLQISPITTNMIAPVEFQRSILK</sequence>
<evidence type="ECO:0000313" key="6">
    <source>
        <dbReference type="Proteomes" id="UP001152759"/>
    </source>
</evidence>
<dbReference type="Gene3D" id="1.10.287.2250">
    <property type="match status" value="1"/>
</dbReference>
<feature type="region of interest" description="Disordered" evidence="2">
    <location>
        <begin position="188"/>
        <end position="229"/>
    </location>
</feature>
<dbReference type="InterPro" id="IPR038765">
    <property type="entry name" value="Papain-like_cys_pep_sf"/>
</dbReference>
<comment type="similarity">
    <text evidence="1">Belongs to the peptidase C1 family.</text>
</comment>
<evidence type="ECO:0000259" key="3">
    <source>
        <dbReference type="SMART" id="SM00645"/>
    </source>
</evidence>
<protein>
    <recommendedName>
        <fullName evidence="7">Cathepsin propeptide inhibitor domain-containing protein</fullName>
    </recommendedName>
</protein>
<dbReference type="InterPro" id="IPR013201">
    <property type="entry name" value="Prot_inhib_I29"/>
</dbReference>
<dbReference type="Pfam" id="PF08246">
    <property type="entry name" value="Inhibitor_I29"/>
    <property type="match status" value="1"/>
</dbReference>
<dbReference type="InterPro" id="IPR000668">
    <property type="entry name" value="Peptidase_C1A_C"/>
</dbReference>
<keyword evidence="6" id="KW-1185">Reference proteome</keyword>
<dbReference type="GO" id="GO:0008234">
    <property type="term" value="F:cysteine-type peptidase activity"/>
    <property type="evidence" value="ECO:0007669"/>
    <property type="project" value="InterPro"/>
</dbReference>
<reference evidence="5" key="1">
    <citation type="submission" date="2021-12" db="EMBL/GenBank/DDBJ databases">
        <authorList>
            <person name="King R."/>
        </authorList>
    </citation>
    <scope>NUCLEOTIDE SEQUENCE</scope>
</reference>
<evidence type="ECO:0000256" key="1">
    <source>
        <dbReference type="ARBA" id="ARBA00008455"/>
    </source>
</evidence>
<dbReference type="Pfam" id="PF00112">
    <property type="entry name" value="Peptidase_C1"/>
    <property type="match status" value="1"/>
</dbReference>
<dbReference type="GO" id="GO:0006508">
    <property type="term" value="P:proteolysis"/>
    <property type="evidence" value="ECO:0007669"/>
    <property type="project" value="InterPro"/>
</dbReference>
<proteinExistence type="inferred from homology"/>
<evidence type="ECO:0008006" key="7">
    <source>
        <dbReference type="Google" id="ProtNLM"/>
    </source>
</evidence>
<accession>A0A9P0APE7</accession>
<dbReference type="AlphaFoldDB" id="A0A9P0APE7"/>
<dbReference type="InterPro" id="IPR013128">
    <property type="entry name" value="Peptidase_C1A"/>
</dbReference>
<gene>
    <name evidence="5" type="ORF">BEMITA_LOCUS14113</name>
</gene>
<feature type="domain" description="Cathepsin propeptide inhibitor" evidence="4">
    <location>
        <begin position="97"/>
        <end position="154"/>
    </location>
</feature>
<dbReference type="SMART" id="SM00848">
    <property type="entry name" value="Inhibitor_I29"/>
    <property type="match status" value="1"/>
</dbReference>
<organism evidence="5 6">
    <name type="scientific">Bemisia tabaci</name>
    <name type="common">Sweetpotato whitefly</name>
    <name type="synonym">Aleurodes tabaci</name>
    <dbReference type="NCBI Taxonomy" id="7038"/>
    <lineage>
        <taxon>Eukaryota</taxon>
        <taxon>Metazoa</taxon>
        <taxon>Ecdysozoa</taxon>
        <taxon>Arthropoda</taxon>
        <taxon>Hexapoda</taxon>
        <taxon>Insecta</taxon>
        <taxon>Pterygota</taxon>
        <taxon>Neoptera</taxon>
        <taxon>Paraneoptera</taxon>
        <taxon>Hemiptera</taxon>
        <taxon>Sternorrhyncha</taxon>
        <taxon>Aleyrodoidea</taxon>
        <taxon>Aleyrodidae</taxon>
        <taxon>Aleyrodinae</taxon>
        <taxon>Bemisia</taxon>
    </lineage>
</organism>
<name>A0A9P0APE7_BEMTA</name>
<feature type="domain" description="Peptidase C1A papain C-terminal" evidence="3">
    <location>
        <begin position="251"/>
        <end position="395"/>
    </location>
</feature>
<dbReference type="Proteomes" id="UP001152759">
    <property type="component" value="Chromosome 9"/>
</dbReference>
<evidence type="ECO:0000256" key="2">
    <source>
        <dbReference type="SAM" id="MobiDB-lite"/>
    </source>
</evidence>
<dbReference type="SUPFAM" id="SSF54001">
    <property type="entry name" value="Cysteine proteinases"/>
    <property type="match status" value="1"/>
</dbReference>
<dbReference type="SMART" id="SM00645">
    <property type="entry name" value="Pept_C1"/>
    <property type="match status" value="1"/>
</dbReference>
<dbReference type="Gene3D" id="3.90.70.10">
    <property type="entry name" value="Cysteine proteinases"/>
    <property type="match status" value="1"/>
</dbReference>
<evidence type="ECO:0000259" key="4">
    <source>
        <dbReference type="SMART" id="SM00848"/>
    </source>
</evidence>